<reference evidence="1" key="1">
    <citation type="submission" date="2022-11" db="EMBL/GenBank/DDBJ databases">
        <title>Genome Sequence of Nemania bipapillata.</title>
        <authorList>
            <person name="Buettner E."/>
        </authorList>
    </citation>
    <scope>NUCLEOTIDE SEQUENCE</scope>
    <source>
        <strain evidence="1">CP14</strain>
    </source>
</reference>
<keyword evidence="2" id="KW-1185">Reference proteome</keyword>
<evidence type="ECO:0000313" key="2">
    <source>
        <dbReference type="Proteomes" id="UP001153334"/>
    </source>
</evidence>
<dbReference type="Proteomes" id="UP001153334">
    <property type="component" value="Unassembled WGS sequence"/>
</dbReference>
<organism evidence="1 2">
    <name type="scientific">Nemania bipapillata</name>
    <dbReference type="NCBI Taxonomy" id="110536"/>
    <lineage>
        <taxon>Eukaryota</taxon>
        <taxon>Fungi</taxon>
        <taxon>Dikarya</taxon>
        <taxon>Ascomycota</taxon>
        <taxon>Pezizomycotina</taxon>
        <taxon>Sordariomycetes</taxon>
        <taxon>Xylariomycetidae</taxon>
        <taxon>Xylariales</taxon>
        <taxon>Xylariaceae</taxon>
        <taxon>Nemania</taxon>
    </lineage>
</organism>
<gene>
    <name evidence="1" type="ORF">ONZ43_g2558</name>
</gene>
<comment type="caution">
    <text evidence="1">The sequence shown here is derived from an EMBL/GenBank/DDBJ whole genome shotgun (WGS) entry which is preliminary data.</text>
</comment>
<evidence type="ECO:0000313" key="1">
    <source>
        <dbReference type="EMBL" id="KAJ8120837.1"/>
    </source>
</evidence>
<sequence length="67" mass="7493">MDNRANSSTSSSQNARKSKHQSKKDKEAARKKQQNADLAYIGTQFQQGNQANQSSDSMNYPETIDLD</sequence>
<accession>A0ACC2J0J0</accession>
<protein>
    <submittedName>
        <fullName evidence="1">Uncharacterized protein</fullName>
    </submittedName>
</protein>
<name>A0ACC2J0J0_9PEZI</name>
<proteinExistence type="predicted"/>
<dbReference type="EMBL" id="JAPESX010000533">
    <property type="protein sequence ID" value="KAJ8120837.1"/>
    <property type="molecule type" value="Genomic_DNA"/>
</dbReference>